<feature type="transmembrane region" description="Helical" evidence="1">
    <location>
        <begin position="113"/>
        <end position="134"/>
    </location>
</feature>
<keyword evidence="3" id="KW-1185">Reference proteome</keyword>
<keyword evidence="1" id="KW-0812">Transmembrane</keyword>
<evidence type="ECO:0008006" key="4">
    <source>
        <dbReference type="Google" id="ProtNLM"/>
    </source>
</evidence>
<evidence type="ECO:0000313" key="3">
    <source>
        <dbReference type="Proteomes" id="UP001500618"/>
    </source>
</evidence>
<feature type="transmembrane region" description="Helical" evidence="1">
    <location>
        <begin position="56"/>
        <end position="78"/>
    </location>
</feature>
<protein>
    <recommendedName>
        <fullName evidence="4">DUF4386 family protein</fullName>
    </recommendedName>
</protein>
<dbReference type="RefSeq" id="WP_344314302.1">
    <property type="nucleotide sequence ID" value="NZ_BAAANY010000033.1"/>
</dbReference>
<organism evidence="2 3">
    <name type="scientific">Fodinicola feengrottensis</name>
    <dbReference type="NCBI Taxonomy" id="435914"/>
    <lineage>
        <taxon>Bacteria</taxon>
        <taxon>Bacillati</taxon>
        <taxon>Actinomycetota</taxon>
        <taxon>Actinomycetes</taxon>
        <taxon>Mycobacteriales</taxon>
        <taxon>Fodinicola</taxon>
    </lineage>
</organism>
<dbReference type="EMBL" id="BAAANY010000033">
    <property type="protein sequence ID" value="GAA1709313.1"/>
    <property type="molecule type" value="Genomic_DNA"/>
</dbReference>
<evidence type="ECO:0000256" key="1">
    <source>
        <dbReference type="SAM" id="Phobius"/>
    </source>
</evidence>
<name>A0ABN2IPP7_9ACTN</name>
<accession>A0ABN2IPP7</accession>
<keyword evidence="1" id="KW-1133">Transmembrane helix</keyword>
<sequence length="139" mass="14618">MSGPPETSLRSVPKIVWVAALGMLVQAVATMFVTAYQFSDAGQQAQHGRVTTGFEYVLLAVNLVVAVLLAVAFTTLLSRRPRARTFAVVLEAAGILENAVNAFAGHLYSLTPLFVAVAVIALLTHPTVGGWLTAAPGSR</sequence>
<feature type="transmembrane region" description="Helical" evidence="1">
    <location>
        <begin position="15"/>
        <end position="36"/>
    </location>
</feature>
<proteinExistence type="predicted"/>
<dbReference type="Proteomes" id="UP001500618">
    <property type="component" value="Unassembled WGS sequence"/>
</dbReference>
<comment type="caution">
    <text evidence="2">The sequence shown here is derived from an EMBL/GenBank/DDBJ whole genome shotgun (WGS) entry which is preliminary data.</text>
</comment>
<evidence type="ECO:0000313" key="2">
    <source>
        <dbReference type="EMBL" id="GAA1709313.1"/>
    </source>
</evidence>
<keyword evidence="1" id="KW-0472">Membrane</keyword>
<gene>
    <name evidence="2" type="ORF">GCM10009765_68400</name>
</gene>
<reference evidence="2 3" key="1">
    <citation type="journal article" date="2019" name="Int. J. Syst. Evol. Microbiol.">
        <title>The Global Catalogue of Microorganisms (GCM) 10K type strain sequencing project: providing services to taxonomists for standard genome sequencing and annotation.</title>
        <authorList>
            <consortium name="The Broad Institute Genomics Platform"/>
            <consortium name="The Broad Institute Genome Sequencing Center for Infectious Disease"/>
            <person name="Wu L."/>
            <person name="Ma J."/>
        </authorList>
    </citation>
    <scope>NUCLEOTIDE SEQUENCE [LARGE SCALE GENOMIC DNA]</scope>
    <source>
        <strain evidence="2 3">JCM 14718</strain>
    </source>
</reference>